<proteinExistence type="predicted"/>
<dbReference type="EMBL" id="MU251775">
    <property type="protein sequence ID" value="KAG9229389.1"/>
    <property type="molecule type" value="Genomic_DNA"/>
</dbReference>
<dbReference type="AlphaFoldDB" id="A0A9P7Y939"/>
<organism evidence="1 2">
    <name type="scientific">Amylocarpus encephaloides</name>
    <dbReference type="NCBI Taxonomy" id="45428"/>
    <lineage>
        <taxon>Eukaryota</taxon>
        <taxon>Fungi</taxon>
        <taxon>Dikarya</taxon>
        <taxon>Ascomycota</taxon>
        <taxon>Pezizomycotina</taxon>
        <taxon>Leotiomycetes</taxon>
        <taxon>Helotiales</taxon>
        <taxon>Helotiales incertae sedis</taxon>
        <taxon>Amylocarpus</taxon>
    </lineage>
</organism>
<sequence length="245" mass="27068">MSASQNENDVLRARVLYLEEELNIQTLKIQQLRTEAAMLEAKEVLDVGEGDDWLMSYYEPDDKMLVTDKDFSEAIRGILNGGPNGLSYDVSFNADFLESSYSKNDKGKQNTLDDVDMALTSTGPNFGSLSIVNDVENIKILQTTLSFLSASSKIGNDDDPVAFSSSPQVVAVDHDQTNAERNIIKLTAAVKAGLDGLMEIAKLGESLMTGGEHLRFSCEDDPLMNYQDEKTIEITENIPYAILYF</sequence>
<gene>
    <name evidence="1" type="ORF">BJ875DRAFT_446007</name>
</gene>
<dbReference type="Proteomes" id="UP000824998">
    <property type="component" value="Unassembled WGS sequence"/>
</dbReference>
<protein>
    <submittedName>
        <fullName evidence="1">Uncharacterized protein</fullName>
    </submittedName>
</protein>
<evidence type="ECO:0000313" key="2">
    <source>
        <dbReference type="Proteomes" id="UP000824998"/>
    </source>
</evidence>
<name>A0A9P7Y939_9HELO</name>
<comment type="caution">
    <text evidence="1">The sequence shown here is derived from an EMBL/GenBank/DDBJ whole genome shotgun (WGS) entry which is preliminary data.</text>
</comment>
<evidence type="ECO:0000313" key="1">
    <source>
        <dbReference type="EMBL" id="KAG9229389.1"/>
    </source>
</evidence>
<keyword evidence="2" id="KW-1185">Reference proteome</keyword>
<reference evidence="1" key="1">
    <citation type="journal article" date="2021" name="IMA Fungus">
        <title>Genomic characterization of three marine fungi, including Emericellopsis atlantica sp. nov. with signatures of a generalist lifestyle and marine biomass degradation.</title>
        <authorList>
            <person name="Hagestad O.C."/>
            <person name="Hou L."/>
            <person name="Andersen J.H."/>
            <person name="Hansen E.H."/>
            <person name="Altermark B."/>
            <person name="Li C."/>
            <person name="Kuhnert E."/>
            <person name="Cox R.J."/>
            <person name="Crous P.W."/>
            <person name="Spatafora J.W."/>
            <person name="Lail K."/>
            <person name="Amirebrahimi M."/>
            <person name="Lipzen A."/>
            <person name="Pangilinan J."/>
            <person name="Andreopoulos W."/>
            <person name="Hayes R.D."/>
            <person name="Ng V."/>
            <person name="Grigoriev I.V."/>
            <person name="Jackson S.A."/>
            <person name="Sutton T.D.S."/>
            <person name="Dobson A.D.W."/>
            <person name="Rama T."/>
        </authorList>
    </citation>
    <scope>NUCLEOTIDE SEQUENCE</scope>
    <source>
        <strain evidence="1">TRa018bII</strain>
    </source>
</reference>
<accession>A0A9P7Y939</accession>